<evidence type="ECO:0000256" key="1">
    <source>
        <dbReference type="ARBA" id="ARBA00005442"/>
    </source>
</evidence>
<protein>
    <recommendedName>
        <fullName evidence="5">Alpha/beta-type small acid-soluble spore protein</fullName>
    </recommendedName>
</protein>
<dbReference type="EMBL" id="JAUSSU010000005">
    <property type="protein sequence ID" value="MDQ0113330.1"/>
    <property type="molecule type" value="Genomic_DNA"/>
</dbReference>
<dbReference type="InterPro" id="IPR018126">
    <property type="entry name" value="SASP_alpha/beta-type_CS"/>
</dbReference>
<proteinExistence type="inferred from homology"/>
<dbReference type="InterPro" id="IPR038300">
    <property type="entry name" value="SASP_sf_alpha/beta"/>
</dbReference>
<keyword evidence="2" id="KW-0238">DNA-binding</keyword>
<dbReference type="InterPro" id="IPR001448">
    <property type="entry name" value="SASP_alpha/beta-type"/>
</dbReference>
<gene>
    <name evidence="3" type="ORF">J2T15_002771</name>
</gene>
<evidence type="ECO:0000313" key="3">
    <source>
        <dbReference type="EMBL" id="MDQ0113330.1"/>
    </source>
</evidence>
<organism evidence="3 4">
    <name type="scientific">Paenibacillus harenae</name>
    <dbReference type="NCBI Taxonomy" id="306543"/>
    <lineage>
        <taxon>Bacteria</taxon>
        <taxon>Bacillati</taxon>
        <taxon>Bacillota</taxon>
        <taxon>Bacilli</taxon>
        <taxon>Bacillales</taxon>
        <taxon>Paenibacillaceae</taxon>
        <taxon>Paenibacillus</taxon>
    </lineage>
</organism>
<sequence>MEANLTLFPLEKFIRHLFLLQKGMIKEMKGVGIMGRRRRYTVAGAEQAMQTFKADVMKREGYAVDPNRPDDVKYEVAKELGIPLKSADNGELTTEAAGHIGGKIGGSMVREMIRLAQDKLSNQE</sequence>
<keyword evidence="4" id="KW-1185">Reference proteome</keyword>
<evidence type="ECO:0000313" key="4">
    <source>
        <dbReference type="Proteomes" id="UP001229346"/>
    </source>
</evidence>
<comment type="caution">
    <text evidence="3">The sequence shown here is derived from an EMBL/GenBank/DDBJ whole genome shotgun (WGS) entry which is preliminary data.</text>
</comment>
<reference evidence="3 4" key="1">
    <citation type="submission" date="2023-07" db="EMBL/GenBank/DDBJ databases">
        <title>Sorghum-associated microbial communities from plants grown in Nebraska, USA.</title>
        <authorList>
            <person name="Schachtman D."/>
        </authorList>
    </citation>
    <scope>NUCLEOTIDE SEQUENCE [LARGE SCALE GENOMIC DNA]</scope>
    <source>
        <strain evidence="3 4">CC482</strain>
    </source>
</reference>
<dbReference type="Proteomes" id="UP001229346">
    <property type="component" value="Unassembled WGS sequence"/>
</dbReference>
<dbReference type="Gene3D" id="6.10.10.80">
    <property type="entry name" value="Small, acid-soluble spore protein, alpha/beta type-like"/>
    <property type="match status" value="1"/>
</dbReference>
<evidence type="ECO:0008006" key="5">
    <source>
        <dbReference type="Google" id="ProtNLM"/>
    </source>
</evidence>
<evidence type="ECO:0000256" key="2">
    <source>
        <dbReference type="ARBA" id="ARBA00023125"/>
    </source>
</evidence>
<dbReference type="Pfam" id="PF00269">
    <property type="entry name" value="SASP"/>
    <property type="match status" value="1"/>
</dbReference>
<accession>A0ABT9U105</accession>
<name>A0ABT9U105_PAEHA</name>
<comment type="similarity">
    <text evidence="1">Belongs to the alpha/beta-type SASP family.</text>
</comment>
<dbReference type="PROSITE" id="PS00304">
    <property type="entry name" value="SASP_1"/>
    <property type="match status" value="1"/>
</dbReference>